<sequence length="565" mass="62920">MHPVFTISEILSNILTFVQHPQFLPGHRKKSALPVLARTCKTFKDPALNIIWAGRIGLGELAHVLPRHALVLNDHYYVVDINPLMITRDDWSHLYTYTSRVRDLHLDVGAAPCGFALTTILASPPPTICPCAFPKLRRLIVGDSDTPFGFLLTDGLEDLDLCLSTSMDDSQVAALLYNSLPKLRRFKLSLSDPDLDLEGDNDGELFQAAHVQLMQVIGSFSQRRGLEVLDCPPLDVDALRLVGAMRGLRELVLNNTISATLIHLLKMAQVYPQPKLEFANLHSIELRVETLEDGIVFLQVMDRLPRDIVVFLESPSLHDLKHFFSTLLEFGDKEIKRVFSLRVIDEDILNADLSPVNVDTLRPLTSFASLERLVLNLHLPFSLTDADIERFARAWPKLHTFEINWGAGWGKSPLITATGLIALARHCPRLASLTLPIDASALRLSDMPAFFANISARSLVDGEPDLRRNAHLWRIDISHGSIISEPMVLALLLASLFANLDSLYSGFLYERNSRTAVDQGIKVVRRMEAEGVFSCWGSGPDAWNIKALVKALTPLSSDSSVGWQI</sequence>
<dbReference type="GeneID" id="19205501"/>
<dbReference type="EMBL" id="JH711579">
    <property type="protein sequence ID" value="EIW80828.1"/>
    <property type="molecule type" value="Genomic_DNA"/>
</dbReference>
<protein>
    <recommendedName>
        <fullName evidence="3">F-box domain-containing protein</fullName>
    </recommendedName>
</protein>
<name>A0A5M3MNU4_CONPW</name>
<reference evidence="2" key="1">
    <citation type="journal article" date="2012" name="Science">
        <title>The Paleozoic origin of enzymatic lignin decomposition reconstructed from 31 fungal genomes.</title>
        <authorList>
            <person name="Floudas D."/>
            <person name="Binder M."/>
            <person name="Riley R."/>
            <person name="Barry K."/>
            <person name="Blanchette R.A."/>
            <person name="Henrissat B."/>
            <person name="Martinez A.T."/>
            <person name="Otillar R."/>
            <person name="Spatafora J.W."/>
            <person name="Yadav J.S."/>
            <person name="Aerts A."/>
            <person name="Benoit I."/>
            <person name="Boyd A."/>
            <person name="Carlson A."/>
            <person name="Copeland A."/>
            <person name="Coutinho P.M."/>
            <person name="de Vries R.P."/>
            <person name="Ferreira P."/>
            <person name="Findley K."/>
            <person name="Foster B."/>
            <person name="Gaskell J."/>
            <person name="Glotzer D."/>
            <person name="Gorecki P."/>
            <person name="Heitman J."/>
            <person name="Hesse C."/>
            <person name="Hori C."/>
            <person name="Igarashi K."/>
            <person name="Jurgens J.A."/>
            <person name="Kallen N."/>
            <person name="Kersten P."/>
            <person name="Kohler A."/>
            <person name="Kuees U."/>
            <person name="Kumar T.K.A."/>
            <person name="Kuo A."/>
            <person name="LaButti K."/>
            <person name="Larrondo L.F."/>
            <person name="Lindquist E."/>
            <person name="Ling A."/>
            <person name="Lombard V."/>
            <person name="Lucas S."/>
            <person name="Lundell T."/>
            <person name="Martin R."/>
            <person name="McLaughlin D.J."/>
            <person name="Morgenstern I."/>
            <person name="Morin E."/>
            <person name="Murat C."/>
            <person name="Nagy L.G."/>
            <person name="Nolan M."/>
            <person name="Ohm R.A."/>
            <person name="Patyshakuliyeva A."/>
            <person name="Rokas A."/>
            <person name="Ruiz-Duenas F.J."/>
            <person name="Sabat G."/>
            <person name="Salamov A."/>
            <person name="Samejima M."/>
            <person name="Schmutz J."/>
            <person name="Slot J.C."/>
            <person name="St John F."/>
            <person name="Stenlid J."/>
            <person name="Sun H."/>
            <person name="Sun S."/>
            <person name="Syed K."/>
            <person name="Tsang A."/>
            <person name="Wiebenga A."/>
            <person name="Young D."/>
            <person name="Pisabarro A."/>
            <person name="Eastwood D.C."/>
            <person name="Martin F."/>
            <person name="Cullen D."/>
            <person name="Grigoriev I.V."/>
            <person name="Hibbett D.S."/>
        </authorList>
    </citation>
    <scope>NUCLEOTIDE SEQUENCE [LARGE SCALE GENOMIC DNA]</scope>
    <source>
        <strain evidence="2">RWD-64-598 SS2</strain>
    </source>
</reference>
<dbReference type="InterPro" id="IPR032675">
    <property type="entry name" value="LRR_dom_sf"/>
</dbReference>
<proteinExistence type="predicted"/>
<gene>
    <name evidence="1" type="ORF">CONPUDRAFT_166219</name>
</gene>
<dbReference type="AlphaFoldDB" id="A0A5M3MNU4"/>
<dbReference type="OrthoDB" id="3258386at2759"/>
<dbReference type="KEGG" id="cput:CONPUDRAFT_166219"/>
<evidence type="ECO:0008006" key="3">
    <source>
        <dbReference type="Google" id="ProtNLM"/>
    </source>
</evidence>
<dbReference type="Gene3D" id="3.80.10.10">
    <property type="entry name" value="Ribonuclease Inhibitor"/>
    <property type="match status" value="1"/>
</dbReference>
<keyword evidence="2" id="KW-1185">Reference proteome</keyword>
<evidence type="ECO:0000313" key="1">
    <source>
        <dbReference type="EMBL" id="EIW80828.1"/>
    </source>
</evidence>
<accession>A0A5M3MNU4</accession>
<dbReference type="Proteomes" id="UP000053558">
    <property type="component" value="Unassembled WGS sequence"/>
</dbReference>
<evidence type="ECO:0000313" key="2">
    <source>
        <dbReference type="Proteomes" id="UP000053558"/>
    </source>
</evidence>
<organism evidence="1 2">
    <name type="scientific">Coniophora puteana (strain RWD-64-598)</name>
    <name type="common">Brown rot fungus</name>
    <dbReference type="NCBI Taxonomy" id="741705"/>
    <lineage>
        <taxon>Eukaryota</taxon>
        <taxon>Fungi</taxon>
        <taxon>Dikarya</taxon>
        <taxon>Basidiomycota</taxon>
        <taxon>Agaricomycotina</taxon>
        <taxon>Agaricomycetes</taxon>
        <taxon>Agaricomycetidae</taxon>
        <taxon>Boletales</taxon>
        <taxon>Coniophorineae</taxon>
        <taxon>Coniophoraceae</taxon>
        <taxon>Coniophora</taxon>
    </lineage>
</organism>
<comment type="caution">
    <text evidence="1">The sequence shown here is derived from an EMBL/GenBank/DDBJ whole genome shotgun (WGS) entry which is preliminary data.</text>
</comment>
<dbReference type="RefSeq" id="XP_007769673.1">
    <property type="nucleotide sequence ID" value="XM_007771483.1"/>
</dbReference>